<dbReference type="SMART" id="SM00182">
    <property type="entry name" value="CULLIN"/>
    <property type="match status" value="1"/>
</dbReference>
<evidence type="ECO:0000259" key="3">
    <source>
        <dbReference type="PROSITE" id="PS50069"/>
    </source>
</evidence>
<accession>A0A8H4APH7</accession>
<name>A0A8H4APH7_GIGMA</name>
<dbReference type="CDD" id="cd18186">
    <property type="entry name" value="BTB_POZ_ZBTB_KLHL-like"/>
    <property type="match status" value="1"/>
</dbReference>
<dbReference type="GO" id="GO:0031625">
    <property type="term" value="F:ubiquitin protein ligase binding"/>
    <property type="evidence" value="ECO:0007669"/>
    <property type="project" value="InterPro"/>
</dbReference>
<dbReference type="SUPFAM" id="SSF75632">
    <property type="entry name" value="Cullin homology domain"/>
    <property type="match status" value="1"/>
</dbReference>
<evidence type="ECO:0000259" key="4">
    <source>
        <dbReference type="PROSITE" id="PS50097"/>
    </source>
</evidence>
<dbReference type="Gene3D" id="1.20.1310.10">
    <property type="entry name" value="Cullin Repeats"/>
    <property type="match status" value="1"/>
</dbReference>
<dbReference type="SUPFAM" id="SSF54695">
    <property type="entry name" value="POZ domain"/>
    <property type="match status" value="1"/>
</dbReference>
<dbReference type="InterPro" id="IPR001373">
    <property type="entry name" value="Cullin_N"/>
</dbReference>
<dbReference type="InterPro" id="IPR045093">
    <property type="entry name" value="Cullin"/>
</dbReference>
<evidence type="ECO:0000256" key="1">
    <source>
        <dbReference type="PROSITE-ProRule" id="PRU00330"/>
    </source>
</evidence>
<dbReference type="InterPro" id="IPR011333">
    <property type="entry name" value="SKP1/BTB/POZ_sf"/>
</dbReference>
<organism evidence="5 6">
    <name type="scientific">Gigaspora margarita</name>
    <dbReference type="NCBI Taxonomy" id="4874"/>
    <lineage>
        <taxon>Eukaryota</taxon>
        <taxon>Fungi</taxon>
        <taxon>Fungi incertae sedis</taxon>
        <taxon>Mucoromycota</taxon>
        <taxon>Glomeromycotina</taxon>
        <taxon>Glomeromycetes</taxon>
        <taxon>Diversisporales</taxon>
        <taxon>Gigasporaceae</taxon>
        <taxon>Gigaspora</taxon>
    </lineage>
</organism>
<dbReference type="Gene3D" id="3.30.230.130">
    <property type="entry name" value="Cullin, Chain C, Domain 2"/>
    <property type="match status" value="1"/>
</dbReference>
<dbReference type="SMART" id="SM00225">
    <property type="entry name" value="BTB"/>
    <property type="match status" value="1"/>
</dbReference>
<gene>
    <name evidence="5" type="ORF">F8M41_016468</name>
</gene>
<evidence type="ECO:0000256" key="2">
    <source>
        <dbReference type="RuleBase" id="RU003829"/>
    </source>
</evidence>
<dbReference type="EMBL" id="WTPW01000358">
    <property type="protein sequence ID" value="KAF0519713.1"/>
    <property type="molecule type" value="Genomic_DNA"/>
</dbReference>
<proteinExistence type="inferred from homology"/>
<dbReference type="InterPro" id="IPR016158">
    <property type="entry name" value="Cullin_homology"/>
</dbReference>
<dbReference type="GO" id="GO:0006511">
    <property type="term" value="P:ubiquitin-dependent protein catabolic process"/>
    <property type="evidence" value="ECO:0007669"/>
    <property type="project" value="InterPro"/>
</dbReference>
<dbReference type="PANTHER" id="PTHR11932">
    <property type="entry name" value="CULLIN"/>
    <property type="match status" value="1"/>
</dbReference>
<dbReference type="Gene3D" id="1.10.10.10">
    <property type="entry name" value="Winged helix-like DNA-binding domain superfamily/Winged helix DNA-binding domain"/>
    <property type="match status" value="1"/>
</dbReference>
<comment type="similarity">
    <text evidence="1 2">Belongs to the cullin family.</text>
</comment>
<dbReference type="Pfam" id="PF00888">
    <property type="entry name" value="Cullin"/>
    <property type="match status" value="1"/>
</dbReference>
<dbReference type="InterPro" id="IPR000210">
    <property type="entry name" value="BTB/POZ_dom"/>
</dbReference>
<comment type="caution">
    <text evidence="5">The sequence shown here is derived from an EMBL/GenBank/DDBJ whole genome shotgun (WGS) entry which is preliminary data.</text>
</comment>
<keyword evidence="6" id="KW-1185">Reference proteome</keyword>
<reference evidence="5 6" key="1">
    <citation type="journal article" date="2019" name="Environ. Microbiol.">
        <title>At the nexus of three kingdoms: the genome of the mycorrhizal fungus Gigaspora margarita provides insights into plant, endobacterial and fungal interactions.</title>
        <authorList>
            <person name="Venice F."/>
            <person name="Ghignone S."/>
            <person name="Salvioli di Fossalunga A."/>
            <person name="Amselem J."/>
            <person name="Novero M."/>
            <person name="Xianan X."/>
            <person name="Sedzielewska Toro K."/>
            <person name="Morin E."/>
            <person name="Lipzen A."/>
            <person name="Grigoriev I.V."/>
            <person name="Henrissat B."/>
            <person name="Martin F.M."/>
            <person name="Bonfante P."/>
        </authorList>
    </citation>
    <scope>NUCLEOTIDE SEQUENCE [LARGE SCALE GENOMIC DNA]</scope>
    <source>
        <strain evidence="5 6">BEG34</strain>
    </source>
</reference>
<sequence length="443" mass="51511">MIPPFFTSYNDKNVDENDPSLFEQSFIFLDNKGNNNDMHIIAGYDWNRKMFTVRTSILKDRCDYFKRALSNQCIRKNSDGMIIFYKKDISPEIFKLILDYIYNGEVSTELYDTDVNILDFIIAADEMLLPKLVSSLENVLIDKYFKQFSPEIETWDIIPANIDTKIEPRAYINALLDVHRMCINMLNVSRGDTSIISLDKALKEIVNRNDITGVSTTKSSELFSQFCDSLIKNYWMTLFKYVEDKDIFLKFYAKLLAKRLVNGTSRSEEAENSLISKLKEICGIGYTLKFQRMLNNMGLNKDLNDQFKNYCSMRVNEQVDFTCLVLDPISWPIPPSTRSFTIPKELEESFKNFETFYQIGNMVIVLWFVSLDQMVILLQYNKNTSYTFEELEEKTGLDVCVLTNTLKTLITTKVLKIKNGVEISDPLSCYELDMDFKSQDVRI</sequence>
<feature type="domain" description="BTB" evidence="4">
    <location>
        <begin position="36"/>
        <end position="110"/>
    </location>
</feature>
<dbReference type="PROSITE" id="PS50097">
    <property type="entry name" value="BTB"/>
    <property type="match status" value="1"/>
</dbReference>
<evidence type="ECO:0000313" key="6">
    <source>
        <dbReference type="Proteomes" id="UP000439903"/>
    </source>
</evidence>
<dbReference type="InterPro" id="IPR036388">
    <property type="entry name" value="WH-like_DNA-bd_sf"/>
</dbReference>
<dbReference type="Proteomes" id="UP000439903">
    <property type="component" value="Unassembled WGS sequence"/>
</dbReference>
<dbReference type="InterPro" id="IPR059120">
    <property type="entry name" value="Cullin-like_AB"/>
</dbReference>
<evidence type="ECO:0000313" key="5">
    <source>
        <dbReference type="EMBL" id="KAF0519713.1"/>
    </source>
</evidence>
<dbReference type="PROSITE" id="PS50069">
    <property type="entry name" value="CULLIN_2"/>
    <property type="match status" value="1"/>
</dbReference>
<protein>
    <submittedName>
        <fullName evidence="5">Cullin-domain-containing protein</fullName>
    </submittedName>
</protein>
<dbReference type="InterPro" id="IPR036317">
    <property type="entry name" value="Cullin_homology_sf"/>
</dbReference>
<dbReference type="OrthoDB" id="27073at2759"/>
<dbReference type="AlphaFoldDB" id="A0A8H4APH7"/>
<dbReference type="Pfam" id="PF26557">
    <property type="entry name" value="Cullin_AB"/>
    <property type="match status" value="1"/>
</dbReference>
<feature type="domain" description="Cullin family profile" evidence="3">
    <location>
        <begin position="236"/>
        <end position="410"/>
    </location>
</feature>
<dbReference type="Gene3D" id="3.30.710.10">
    <property type="entry name" value="Potassium Channel Kv1.1, Chain A"/>
    <property type="match status" value="1"/>
</dbReference>